<proteinExistence type="predicted"/>
<dbReference type="KEGG" id="saci:Sinac_3607"/>
<dbReference type="STRING" id="886293.Sinac_3607"/>
<organism evidence="2 3">
    <name type="scientific">Singulisphaera acidiphila (strain ATCC BAA-1392 / DSM 18658 / VKM B-2454 / MOB10)</name>
    <dbReference type="NCBI Taxonomy" id="886293"/>
    <lineage>
        <taxon>Bacteria</taxon>
        <taxon>Pseudomonadati</taxon>
        <taxon>Planctomycetota</taxon>
        <taxon>Planctomycetia</taxon>
        <taxon>Isosphaerales</taxon>
        <taxon>Isosphaeraceae</taxon>
        <taxon>Singulisphaera</taxon>
    </lineage>
</organism>
<protein>
    <submittedName>
        <fullName evidence="2">Uncharacterized protein</fullName>
    </submittedName>
</protein>
<name>L0DF27_SINAD</name>
<dbReference type="Proteomes" id="UP000010798">
    <property type="component" value="Chromosome"/>
</dbReference>
<keyword evidence="1" id="KW-0472">Membrane</keyword>
<dbReference type="AlphaFoldDB" id="L0DF27"/>
<feature type="transmembrane region" description="Helical" evidence="1">
    <location>
        <begin position="57"/>
        <end position="80"/>
    </location>
</feature>
<dbReference type="HOGENOM" id="CLU_1041694_0_0_0"/>
<gene>
    <name evidence="2" type="ordered locus">Sinac_3607</name>
</gene>
<evidence type="ECO:0000313" key="3">
    <source>
        <dbReference type="Proteomes" id="UP000010798"/>
    </source>
</evidence>
<feature type="transmembrane region" description="Helical" evidence="1">
    <location>
        <begin position="226"/>
        <end position="247"/>
    </location>
</feature>
<feature type="transmembrane region" description="Helical" evidence="1">
    <location>
        <begin position="20"/>
        <end position="45"/>
    </location>
</feature>
<dbReference type="EMBL" id="CP003364">
    <property type="protein sequence ID" value="AGA27857.1"/>
    <property type="molecule type" value="Genomic_DNA"/>
</dbReference>
<evidence type="ECO:0000313" key="2">
    <source>
        <dbReference type="EMBL" id="AGA27857.1"/>
    </source>
</evidence>
<keyword evidence="1" id="KW-0812">Transmembrane</keyword>
<sequence>MNASFPRPDDVLAVRSRVSWAAIAAGAMIATAVYFVMTLLGAALGLEVAVRGATTHLGAGAAVYSVLALLLAMFFGGWTTSRLAVGESKLEAVLYGIILWGALFLGLVWLFSVGIRTGFGAMVGLSSGAYSLAVERDAAGPPAASGIVDSLRRRYNTELGGEKFVADLQKAGISEEQAKKAQVEIKGALDRLSSDPASLPDVAREVASHREVREAASQATQGARQATWWTLLGVVTSMAMAVVGSLVGSGELLQPVPILGVHRHAHT</sequence>
<keyword evidence="3" id="KW-1185">Reference proteome</keyword>
<dbReference type="OrthoDB" id="285645at2"/>
<evidence type="ECO:0000256" key="1">
    <source>
        <dbReference type="SAM" id="Phobius"/>
    </source>
</evidence>
<accession>L0DF27</accession>
<keyword evidence="1" id="KW-1133">Transmembrane helix</keyword>
<reference evidence="2 3" key="1">
    <citation type="submission" date="2012-02" db="EMBL/GenBank/DDBJ databases">
        <title>Complete sequence of chromosome of Singulisphaera acidiphila DSM 18658.</title>
        <authorList>
            <consortium name="US DOE Joint Genome Institute (JGI-PGF)"/>
            <person name="Lucas S."/>
            <person name="Copeland A."/>
            <person name="Lapidus A."/>
            <person name="Glavina del Rio T."/>
            <person name="Dalin E."/>
            <person name="Tice H."/>
            <person name="Bruce D."/>
            <person name="Goodwin L."/>
            <person name="Pitluck S."/>
            <person name="Peters L."/>
            <person name="Ovchinnikova G."/>
            <person name="Chertkov O."/>
            <person name="Kyrpides N."/>
            <person name="Mavromatis K."/>
            <person name="Ivanova N."/>
            <person name="Brettin T."/>
            <person name="Detter J.C."/>
            <person name="Han C."/>
            <person name="Larimer F."/>
            <person name="Land M."/>
            <person name="Hauser L."/>
            <person name="Markowitz V."/>
            <person name="Cheng J.-F."/>
            <person name="Hugenholtz P."/>
            <person name="Woyke T."/>
            <person name="Wu D."/>
            <person name="Tindall B."/>
            <person name="Pomrenke H."/>
            <person name="Brambilla E."/>
            <person name="Klenk H.-P."/>
            <person name="Eisen J.A."/>
        </authorList>
    </citation>
    <scope>NUCLEOTIDE SEQUENCE [LARGE SCALE GENOMIC DNA]</scope>
    <source>
        <strain evidence="3">ATCC BAA-1392 / DSM 18658 / VKM B-2454 / MOB10</strain>
    </source>
</reference>
<feature type="transmembrane region" description="Helical" evidence="1">
    <location>
        <begin position="92"/>
        <end position="112"/>
    </location>
</feature>
<dbReference type="eggNOG" id="ENOG5033EQ1">
    <property type="taxonomic scope" value="Bacteria"/>
</dbReference>
<dbReference type="RefSeq" id="WP_015247000.1">
    <property type="nucleotide sequence ID" value="NC_019892.1"/>
</dbReference>